<sequence length="354" mass="39605">MFLFRRIYLLCSVHLHKISWPSLLLGSILHYFICWIALSALGEQQLVQLPQFFYFMSVVGSTVGFGDMSPITTGGQQFVAWYQIPASIGIFGSVLAKLIATAKALIERNINGMRNFSHYNNHVIIIGWHPKGTRKLIDCILSDKRRQNGQILIGVNDDNLIHPYPDNDQVDFAKMLSFSNEEALSRIAVDQANRVIIYGETDDQTLMAALAIAPRVKPSCHIVAYFNDEQNAALLDKHCPNIESGSNRSAELLARSMQDPGSSRVISHLLNPQTGATQFSFRIPENVDSCTVGQLWQQMKNDNNATLIAISTMMSGDDVELNPPAERQLTSGHFIHYIASERILASEVNWHFTD</sequence>
<dbReference type="InterPro" id="IPR050721">
    <property type="entry name" value="Trk_Ktr_HKT_K-transport"/>
</dbReference>
<keyword evidence="4" id="KW-1185">Reference proteome</keyword>
<evidence type="ECO:0000313" key="3">
    <source>
        <dbReference type="EMBL" id="MCL1124472.1"/>
    </source>
</evidence>
<dbReference type="Pfam" id="PF07885">
    <property type="entry name" value="Ion_trans_2"/>
    <property type="match status" value="1"/>
</dbReference>
<accession>A0ABT0L9S5</accession>
<evidence type="ECO:0000259" key="2">
    <source>
        <dbReference type="Pfam" id="PF07885"/>
    </source>
</evidence>
<keyword evidence="1" id="KW-0812">Transmembrane</keyword>
<feature type="transmembrane region" description="Helical" evidence="1">
    <location>
        <begin position="20"/>
        <end position="41"/>
    </location>
</feature>
<keyword evidence="1" id="KW-1133">Transmembrane helix</keyword>
<evidence type="ECO:0000313" key="4">
    <source>
        <dbReference type="Proteomes" id="UP001203423"/>
    </source>
</evidence>
<comment type="caution">
    <text evidence="3">The sequence shown here is derived from an EMBL/GenBank/DDBJ whole genome shotgun (WGS) entry which is preliminary data.</text>
</comment>
<dbReference type="Proteomes" id="UP001203423">
    <property type="component" value="Unassembled WGS sequence"/>
</dbReference>
<dbReference type="SUPFAM" id="SSF81324">
    <property type="entry name" value="Voltage-gated potassium channels"/>
    <property type="match status" value="1"/>
</dbReference>
<feature type="transmembrane region" description="Helical" evidence="1">
    <location>
        <begin position="84"/>
        <end position="106"/>
    </location>
</feature>
<reference evidence="3 4" key="1">
    <citation type="submission" date="2022-01" db="EMBL/GenBank/DDBJ databases">
        <title>Whole genome-based taxonomy of the Shewanellaceae.</title>
        <authorList>
            <person name="Martin-Rodriguez A.J."/>
        </authorList>
    </citation>
    <scope>NUCLEOTIDE SEQUENCE [LARGE SCALE GENOMIC DNA]</scope>
    <source>
        <strain evidence="3 4">DSM 17177</strain>
    </source>
</reference>
<feature type="domain" description="Potassium channel" evidence="2">
    <location>
        <begin position="32"/>
        <end position="100"/>
    </location>
</feature>
<dbReference type="PANTHER" id="PTHR43833:SF9">
    <property type="entry name" value="POTASSIUM CHANNEL PROTEIN YUGO-RELATED"/>
    <property type="match status" value="1"/>
</dbReference>
<feature type="transmembrane region" description="Helical" evidence="1">
    <location>
        <begin position="53"/>
        <end position="72"/>
    </location>
</feature>
<dbReference type="Gene3D" id="3.40.50.720">
    <property type="entry name" value="NAD(P)-binding Rossmann-like Domain"/>
    <property type="match status" value="1"/>
</dbReference>
<dbReference type="Gene3D" id="1.10.287.70">
    <property type="match status" value="1"/>
</dbReference>
<name>A0ABT0L9S5_9GAMM</name>
<dbReference type="InterPro" id="IPR013099">
    <property type="entry name" value="K_chnl_dom"/>
</dbReference>
<dbReference type="RefSeq" id="WP_248939754.1">
    <property type="nucleotide sequence ID" value="NZ_JAKIKS010000024.1"/>
</dbReference>
<keyword evidence="1" id="KW-0472">Membrane</keyword>
<evidence type="ECO:0000256" key="1">
    <source>
        <dbReference type="SAM" id="Phobius"/>
    </source>
</evidence>
<organism evidence="3 4">
    <name type="scientific">Shewanella surugensis</name>
    <dbReference type="NCBI Taxonomy" id="212020"/>
    <lineage>
        <taxon>Bacteria</taxon>
        <taxon>Pseudomonadati</taxon>
        <taxon>Pseudomonadota</taxon>
        <taxon>Gammaproteobacteria</taxon>
        <taxon>Alteromonadales</taxon>
        <taxon>Shewanellaceae</taxon>
        <taxon>Shewanella</taxon>
    </lineage>
</organism>
<dbReference type="EMBL" id="JAKIKS010000024">
    <property type="protein sequence ID" value="MCL1124472.1"/>
    <property type="molecule type" value="Genomic_DNA"/>
</dbReference>
<protein>
    <submittedName>
        <fullName evidence="3">Ion channel</fullName>
    </submittedName>
</protein>
<dbReference type="SUPFAM" id="SSF51735">
    <property type="entry name" value="NAD(P)-binding Rossmann-fold domains"/>
    <property type="match status" value="1"/>
</dbReference>
<gene>
    <name evidence="3" type="ORF">L2764_08280</name>
</gene>
<dbReference type="PANTHER" id="PTHR43833">
    <property type="entry name" value="POTASSIUM CHANNEL PROTEIN 2-RELATED-RELATED"/>
    <property type="match status" value="1"/>
</dbReference>
<proteinExistence type="predicted"/>
<dbReference type="InterPro" id="IPR036291">
    <property type="entry name" value="NAD(P)-bd_dom_sf"/>
</dbReference>